<dbReference type="PROSITE" id="PS50262">
    <property type="entry name" value="G_PROTEIN_RECEP_F1_2"/>
    <property type="match status" value="2"/>
</dbReference>
<feature type="transmembrane region" description="Helical" evidence="7">
    <location>
        <begin position="614"/>
        <end position="634"/>
    </location>
</feature>
<keyword evidence="2" id="KW-1003">Cell membrane</keyword>
<feature type="non-terminal residue" evidence="9">
    <location>
        <position position="1"/>
    </location>
</feature>
<accession>A0ABN8MIE3</accession>
<dbReference type="SUPFAM" id="SSF81321">
    <property type="entry name" value="Family A G protein-coupled receptor-like"/>
    <property type="match status" value="3"/>
</dbReference>
<dbReference type="InterPro" id="IPR017452">
    <property type="entry name" value="GPCR_Rhodpsn_7TM"/>
</dbReference>
<comment type="similarity">
    <text evidence="6">Belongs to the G-protein coupled receptor 1 family.</text>
</comment>
<evidence type="ECO:0000256" key="5">
    <source>
        <dbReference type="ARBA" id="ARBA00023136"/>
    </source>
</evidence>
<evidence type="ECO:0000256" key="6">
    <source>
        <dbReference type="RuleBase" id="RU000688"/>
    </source>
</evidence>
<feature type="transmembrane region" description="Helical" evidence="7">
    <location>
        <begin position="39"/>
        <end position="62"/>
    </location>
</feature>
<evidence type="ECO:0000313" key="10">
    <source>
        <dbReference type="Proteomes" id="UP001159427"/>
    </source>
</evidence>
<dbReference type="CDD" id="cd00637">
    <property type="entry name" value="7tm_classA_rhodopsin-like"/>
    <property type="match status" value="3"/>
</dbReference>
<feature type="transmembrane region" description="Helical" evidence="7">
    <location>
        <begin position="237"/>
        <end position="258"/>
    </location>
</feature>
<evidence type="ECO:0000256" key="2">
    <source>
        <dbReference type="ARBA" id="ARBA00022475"/>
    </source>
</evidence>
<feature type="transmembrane region" description="Helical" evidence="7">
    <location>
        <begin position="492"/>
        <end position="513"/>
    </location>
</feature>
<feature type="transmembrane region" description="Helical" evidence="7">
    <location>
        <begin position="525"/>
        <end position="544"/>
    </location>
</feature>
<proteinExistence type="inferred from homology"/>
<keyword evidence="6" id="KW-0807">Transducer</keyword>
<evidence type="ECO:0000313" key="9">
    <source>
        <dbReference type="EMBL" id="CAH3027735.1"/>
    </source>
</evidence>
<dbReference type="PANTHER" id="PTHR22750">
    <property type="entry name" value="G-PROTEIN COUPLED RECEPTOR"/>
    <property type="match status" value="1"/>
</dbReference>
<feature type="transmembrane region" description="Helical" evidence="7">
    <location>
        <begin position="417"/>
        <end position="439"/>
    </location>
</feature>
<feature type="transmembrane region" description="Helical" evidence="7">
    <location>
        <begin position="115"/>
        <end position="136"/>
    </location>
</feature>
<dbReference type="EMBL" id="CALNXI010000469">
    <property type="protein sequence ID" value="CAH3027735.1"/>
    <property type="molecule type" value="Genomic_DNA"/>
</dbReference>
<dbReference type="Proteomes" id="UP001159427">
    <property type="component" value="Unassembled WGS sequence"/>
</dbReference>
<evidence type="ECO:0000256" key="3">
    <source>
        <dbReference type="ARBA" id="ARBA00022692"/>
    </source>
</evidence>
<feature type="domain" description="G-protein coupled receptors family 1 profile" evidence="8">
    <location>
        <begin position="185"/>
        <end position="632"/>
    </location>
</feature>
<feature type="transmembrane region" description="Helical" evidence="7">
    <location>
        <begin position="166"/>
        <end position="193"/>
    </location>
</feature>
<reference evidence="9 10" key="1">
    <citation type="submission" date="2022-05" db="EMBL/GenBank/DDBJ databases">
        <authorList>
            <consortium name="Genoscope - CEA"/>
            <person name="William W."/>
        </authorList>
    </citation>
    <scope>NUCLEOTIDE SEQUENCE [LARGE SCALE GENOMIC DNA]</scope>
</reference>
<dbReference type="InterPro" id="IPR000276">
    <property type="entry name" value="GPCR_Rhodpsn"/>
</dbReference>
<comment type="subcellular location">
    <subcellularLocation>
        <location evidence="1">Cell membrane</location>
        <topology evidence="1">Multi-pass membrane protein</topology>
    </subcellularLocation>
</comment>
<dbReference type="Pfam" id="PF00001">
    <property type="entry name" value="7tm_1"/>
    <property type="match status" value="3"/>
</dbReference>
<comment type="caution">
    <text evidence="9">The sequence shown here is derived from an EMBL/GenBank/DDBJ whole genome shotgun (WGS) entry which is preliminary data.</text>
</comment>
<evidence type="ECO:0000256" key="7">
    <source>
        <dbReference type="SAM" id="Phobius"/>
    </source>
</evidence>
<keyword evidence="6" id="KW-0297">G-protein coupled receptor</keyword>
<sequence>ILVASHVIIALLSPVAVVGNAVVLTAIWKKSFQRTPFHILLSVLAITDLCTGVATSIMSIPYLYNHTLYTTESVIGILSGTYLLSLTILVITLMSIERWLHMTRRSSITSRRGCLIAALSLVVPIPFVVLQGIYFFKDSFKLEAGTTMGVYLLSCYLATSVAYFKVILVVSHVIIVLFSPMAVVGNAVVLMAIWKNSFLRTSFHILLSVLAFTDLCTGMATLLMSIPYLLLHTFETVSQIGIFIEAYLVSLTILVITLMSIERWLHMTHRSLLTSRRGYLTAVISLLLPIPLVTLQVFNFIEERLVLEANAISGVYMLSCYLATSVAYFKVFRIIRQHQQQIHGNQSRQNFGRPAIDMAKYKKSIFSILYILALFSLCILPFIVSLFLLVLLAVVGNAVVLTAIWKKSFQRTPFHILLSVLAFSDLCTGVATSIMSIPYLYNHTLYTTESVIGILSGTYLVSLTILVITLMSIERWLHMTRRSSITSRRGCLIAALSLVVPIPFVVLQGIYFYKDSFKLEVGTTMGVYLLSCYLATTVAYFKVFRIIRRHQQQIRGNQSCQSVGQRVIDLAKYKKSVISILYILILFSFSFLPLTVILFLLVKWGKSKGTWEPYHLSLVLLFLSSSLNPALYIWRMRDIRDGVKSLFCPCRSRQ</sequence>
<keyword evidence="3 6" id="KW-0812">Transmembrane</keyword>
<dbReference type="Gene3D" id="1.20.1070.10">
    <property type="entry name" value="Rhodopsin 7-helix transmembrane proteins"/>
    <property type="match status" value="3"/>
</dbReference>
<feature type="domain" description="G-protein coupled receptors family 1 profile" evidence="8">
    <location>
        <begin position="19"/>
        <end position="189"/>
    </location>
</feature>
<feature type="transmembrane region" description="Helical" evidence="7">
    <location>
        <begin position="389"/>
        <end position="405"/>
    </location>
</feature>
<keyword evidence="6" id="KW-0675">Receptor</keyword>
<feature type="transmembrane region" description="Helical" evidence="7">
    <location>
        <begin position="365"/>
        <end position="383"/>
    </location>
</feature>
<feature type="transmembrane region" description="Helical" evidence="7">
    <location>
        <begin position="580"/>
        <end position="602"/>
    </location>
</feature>
<evidence type="ECO:0000256" key="4">
    <source>
        <dbReference type="ARBA" id="ARBA00022989"/>
    </source>
</evidence>
<feature type="transmembrane region" description="Helical" evidence="7">
    <location>
        <begin position="279"/>
        <end position="301"/>
    </location>
</feature>
<evidence type="ECO:0000256" key="1">
    <source>
        <dbReference type="ARBA" id="ARBA00004651"/>
    </source>
</evidence>
<keyword evidence="10" id="KW-1185">Reference proteome</keyword>
<dbReference type="PROSITE" id="PS00237">
    <property type="entry name" value="G_PROTEIN_RECEP_F1_1"/>
    <property type="match status" value="2"/>
</dbReference>
<protein>
    <recommendedName>
        <fullName evidence="8">G-protein coupled receptors family 1 profile domain-containing protein</fullName>
    </recommendedName>
</protein>
<feature type="transmembrane region" description="Helical" evidence="7">
    <location>
        <begin position="74"/>
        <end position="94"/>
    </location>
</feature>
<feature type="transmembrane region" description="Helical" evidence="7">
    <location>
        <begin position="313"/>
        <end position="332"/>
    </location>
</feature>
<keyword evidence="5 7" id="KW-0472">Membrane</keyword>
<dbReference type="SMART" id="SM01381">
    <property type="entry name" value="7TM_GPCR_Srsx"/>
    <property type="match status" value="1"/>
</dbReference>
<feature type="transmembrane region" description="Helical" evidence="7">
    <location>
        <begin position="6"/>
        <end position="27"/>
    </location>
</feature>
<evidence type="ECO:0000259" key="8">
    <source>
        <dbReference type="PROSITE" id="PS50262"/>
    </source>
</evidence>
<keyword evidence="4 7" id="KW-1133">Transmembrane helix</keyword>
<gene>
    <name evidence="9" type="ORF">PEVE_00032263</name>
</gene>
<feature type="transmembrane region" description="Helical" evidence="7">
    <location>
        <begin position="451"/>
        <end position="471"/>
    </location>
</feature>
<name>A0ABN8MIE3_9CNID</name>
<feature type="transmembrane region" description="Helical" evidence="7">
    <location>
        <begin position="205"/>
        <end position="231"/>
    </location>
</feature>
<dbReference type="PRINTS" id="PR00237">
    <property type="entry name" value="GPCRRHODOPSN"/>
</dbReference>
<organism evidence="9 10">
    <name type="scientific">Porites evermanni</name>
    <dbReference type="NCBI Taxonomy" id="104178"/>
    <lineage>
        <taxon>Eukaryota</taxon>
        <taxon>Metazoa</taxon>
        <taxon>Cnidaria</taxon>
        <taxon>Anthozoa</taxon>
        <taxon>Hexacorallia</taxon>
        <taxon>Scleractinia</taxon>
        <taxon>Fungiina</taxon>
        <taxon>Poritidae</taxon>
        <taxon>Porites</taxon>
    </lineage>
</organism>